<dbReference type="GeneID" id="100378067"/>
<dbReference type="Proteomes" id="UP000694865">
    <property type="component" value="Unplaced"/>
</dbReference>
<feature type="region of interest" description="Disordered" evidence="2">
    <location>
        <begin position="261"/>
        <end position="322"/>
    </location>
</feature>
<feature type="coiled-coil region" evidence="1">
    <location>
        <begin position="494"/>
        <end position="559"/>
    </location>
</feature>
<reference evidence="4" key="1">
    <citation type="submission" date="2025-08" db="UniProtKB">
        <authorList>
            <consortium name="RefSeq"/>
        </authorList>
    </citation>
    <scope>IDENTIFICATION</scope>
    <source>
        <tissue evidence="4">Testes</tissue>
    </source>
</reference>
<dbReference type="RefSeq" id="XP_006815617.1">
    <property type="nucleotide sequence ID" value="XM_006815554.1"/>
</dbReference>
<feature type="compositionally biased region" description="Basic residues" evidence="2">
    <location>
        <begin position="204"/>
        <end position="223"/>
    </location>
</feature>
<evidence type="ECO:0000256" key="2">
    <source>
        <dbReference type="SAM" id="MobiDB-lite"/>
    </source>
</evidence>
<feature type="region of interest" description="Disordered" evidence="2">
    <location>
        <begin position="1"/>
        <end position="39"/>
    </location>
</feature>
<feature type="compositionally biased region" description="Basic and acidic residues" evidence="2">
    <location>
        <begin position="65"/>
        <end position="85"/>
    </location>
</feature>
<dbReference type="InterPro" id="IPR026175">
    <property type="entry name" value="MIPOL1"/>
</dbReference>
<evidence type="ECO:0000313" key="4">
    <source>
        <dbReference type="RefSeq" id="XP_006815617.1"/>
    </source>
</evidence>
<dbReference type="PANTHER" id="PTHR22089:SF2">
    <property type="entry name" value="MIRROR-IMAGE POLYDACTYLY GENE 1 PROTEIN"/>
    <property type="match status" value="1"/>
</dbReference>
<evidence type="ECO:0000256" key="1">
    <source>
        <dbReference type="SAM" id="Coils"/>
    </source>
</evidence>
<gene>
    <name evidence="4" type="primary">LOC100378067</name>
</gene>
<name>A0ABM0M6H6_SACKO</name>
<proteinExistence type="predicted"/>
<keyword evidence="1" id="KW-0175">Coiled coil</keyword>
<feature type="region of interest" description="Disordered" evidence="2">
    <location>
        <begin position="65"/>
        <end position="233"/>
    </location>
</feature>
<protein>
    <submittedName>
        <fullName evidence="4">Mirror-image polydactyly gene 1 protein-like</fullName>
    </submittedName>
</protein>
<sequence length="666" mass="75926">MAEKQTPTGLVADTLSPHILKSRSPRRSARSDKLTPAVQRKFDKIHAKVGETKETIADLRQRLESKDRNLRRETAMRRAAEKRQLDTSGKFVDLYAGSDPSVNEELKQRLAPASRRRVMRENRKSGQSYRQHPTPSPSEEDDLASLDGAEQAAVHRDGVGSSRNKRSHSDDRKKHSRDDEASSYTSDYSFTDGEFYSSEETPKSHGHRSRRKGHHSGRRHRRHSCDDPRDSRYLMPMPAPVFYYPKHYYNRGGPMHQTIPGPFHSPPEVSHMHDSRTWQNQSPNRSFPEGEFRPQGGPMESTQKSPATAECSPEKPHEKSTPSVNVIQVSDLETTLPFLVEELDAAKELNRKLSEQLMEAEKEIQSLKIAKSLSEVSNEAEINAKSAALIEELYRAAKVREEAVMARLRLANEERDEAILRLRRLEEARDATDSFTEIHSKDEDLNPVDTSLSELLCRLTKAEGSEDVDKYGHVIMSKIELTRDRKRRITSEEMRAILDERDVALAKCRKLEQELAFLRKTSEGTSSKNNNEMALRAQLQATQQERNVALAKARKLEDELQTLSVYYSLHKSLSQEQSLRDQFNNTLGSFEDEIKVRDEFLVKSQKDQNDLAAHLQQALAERNALMTQYQQSLQSQKEAAGKTEKLERLVNVLRKKLAEGTPKIVS</sequence>
<feature type="coiled-coil region" evidence="1">
    <location>
        <begin position="396"/>
        <end position="428"/>
    </location>
</feature>
<organism evidence="3 4">
    <name type="scientific">Saccoglossus kowalevskii</name>
    <name type="common">Acorn worm</name>
    <dbReference type="NCBI Taxonomy" id="10224"/>
    <lineage>
        <taxon>Eukaryota</taxon>
        <taxon>Metazoa</taxon>
        <taxon>Hemichordata</taxon>
        <taxon>Enteropneusta</taxon>
        <taxon>Harrimaniidae</taxon>
        <taxon>Saccoglossus</taxon>
    </lineage>
</organism>
<accession>A0ABM0M6H6</accession>
<evidence type="ECO:0000313" key="3">
    <source>
        <dbReference type="Proteomes" id="UP000694865"/>
    </source>
</evidence>
<keyword evidence="3" id="KW-1185">Reference proteome</keyword>
<feature type="compositionally biased region" description="Basic and acidic residues" evidence="2">
    <location>
        <begin position="167"/>
        <end position="180"/>
    </location>
</feature>
<feature type="coiled-coil region" evidence="1">
    <location>
        <begin position="336"/>
        <end position="370"/>
    </location>
</feature>
<dbReference type="PANTHER" id="PTHR22089">
    <property type="entry name" value="MIRROR-IMAGE POLYDACTYLY GENE 1 PROTEIN"/>
    <property type="match status" value="1"/>
</dbReference>